<evidence type="ECO:0000259" key="3">
    <source>
        <dbReference type="PROSITE" id="PS50966"/>
    </source>
</evidence>
<evidence type="ECO:0000256" key="2">
    <source>
        <dbReference type="SAM" id="MobiDB-lite"/>
    </source>
</evidence>
<sequence>MNITTPTKQYIPSQNNAHSQNVNSKIKFEKSAPELIILCGPCFSGKTDYYFRNFKESHKRISAIELFQKNPELSIRQIIQQYLINYLKSGFNVVIDDTNHLSTIRHTYVQAIIKSDITLSNLVVYTFRPSGGEQQLFWNETWKQCEMSILNGVNSSSSCEVTKALDLNTYKIEYREPNISEGFCYLKEITAPLTLTMAVSDSISNCSGVLDEEFSNKALFIDVRAIMEFVKNPDFKDSSDKRYRVQLFDQVHEPMKEWLYAGINRRILIFIDETSLFPSSLDLDSESHYQSEYRSEVKDCVKDLSNLVGFPIYYLLCPKQVQDEHDFFRIPNLGLFAWAQYRHRISMSASTFIIDDNDVKFITTLPFNVLLASKFFQQNTLLKAENKILNHQIVNTSNTPSFLDNIVISYDSERKGCFEKGFPLYTAYKRELVNQSNYVEECMSMNKCHGVFFPDSVMDSEKQLVVVEPQQINSQQLDEIEFDMDDTTPPIVTTSTTTTTTTTSTITTTTTMVDGGNGGLELTFITQEIMKEWGIDDLSIMRGYGYFKENRLFDMEISTFQTTNAPPSVKVFSKITGTSKEPYSVYVKYRSIVNSNDKQESDTKVVDGDDKTPALTKTPLPIIETSCSCPNGVRTYGKCKHVVTLIYHCNCSYAQEPPKVKVQYPRDMTPSKSPTRKLPKWMSDPVPDKDKSPNKRTLNLYFPENHVTSKQHQQQPLQRRGKPELKFAPPVSNNTNQNNNNSISPVKKQKSFQPQPQYVNNSSIPKQSSFGQIDFEDICEMERAANKQRNDDFIKRLFTDQKKPKRIIDQTDDTEDDINEDSFEVPRTNSENQILSILKIDQQKIRDAVIKYDPPSPSSTQYLHSDFSLPDNVEDYFESTDEE</sequence>
<dbReference type="Gene3D" id="3.40.50.300">
    <property type="entry name" value="P-loop containing nucleotide triphosphate hydrolases"/>
    <property type="match status" value="1"/>
</dbReference>
<accession>A0A152A1P2</accession>
<protein>
    <recommendedName>
        <fullName evidence="3">SWIM-type domain-containing protein</fullName>
    </recommendedName>
</protein>
<dbReference type="Proteomes" id="UP000076078">
    <property type="component" value="Unassembled WGS sequence"/>
</dbReference>
<name>A0A152A1P2_TIELA</name>
<keyword evidence="1" id="KW-0479">Metal-binding</keyword>
<evidence type="ECO:0000256" key="1">
    <source>
        <dbReference type="PROSITE-ProRule" id="PRU00325"/>
    </source>
</evidence>
<dbReference type="STRING" id="361077.A0A152A1P2"/>
<dbReference type="InterPro" id="IPR027417">
    <property type="entry name" value="P-loop_NTPase"/>
</dbReference>
<dbReference type="EMBL" id="LODT01000016">
    <property type="protein sequence ID" value="KYR00146.1"/>
    <property type="molecule type" value="Genomic_DNA"/>
</dbReference>
<organism evidence="4 5">
    <name type="scientific">Tieghemostelium lacteum</name>
    <name type="common">Slime mold</name>
    <name type="synonym">Dictyostelium lacteum</name>
    <dbReference type="NCBI Taxonomy" id="361077"/>
    <lineage>
        <taxon>Eukaryota</taxon>
        <taxon>Amoebozoa</taxon>
        <taxon>Evosea</taxon>
        <taxon>Eumycetozoa</taxon>
        <taxon>Dictyostelia</taxon>
        <taxon>Dictyosteliales</taxon>
        <taxon>Raperosteliaceae</taxon>
        <taxon>Tieghemostelium</taxon>
    </lineage>
</organism>
<keyword evidence="1" id="KW-0863">Zinc-finger</keyword>
<dbReference type="OMA" id="CKHIVTL"/>
<dbReference type="GO" id="GO:0008270">
    <property type="term" value="F:zinc ion binding"/>
    <property type="evidence" value="ECO:0007669"/>
    <property type="project" value="UniProtKB-KW"/>
</dbReference>
<proteinExistence type="predicted"/>
<evidence type="ECO:0000313" key="4">
    <source>
        <dbReference type="EMBL" id="KYR00146.1"/>
    </source>
</evidence>
<evidence type="ECO:0000313" key="5">
    <source>
        <dbReference type="Proteomes" id="UP000076078"/>
    </source>
</evidence>
<feature type="domain" description="SWIM-type" evidence="3">
    <location>
        <begin position="589"/>
        <end position="650"/>
    </location>
</feature>
<feature type="compositionally biased region" description="Polar residues" evidence="2">
    <location>
        <begin position="706"/>
        <end position="717"/>
    </location>
</feature>
<dbReference type="OrthoDB" id="19045at2759"/>
<dbReference type="Pfam" id="PF04434">
    <property type="entry name" value="SWIM"/>
    <property type="match status" value="1"/>
</dbReference>
<reference evidence="4 5" key="1">
    <citation type="submission" date="2015-12" db="EMBL/GenBank/DDBJ databases">
        <title>Dictyostelia acquired genes for synthesis and detection of signals that induce cell-type specialization by lateral gene transfer from prokaryotes.</title>
        <authorList>
            <person name="Gloeckner G."/>
            <person name="Schaap P."/>
        </authorList>
    </citation>
    <scope>NUCLEOTIDE SEQUENCE [LARGE SCALE GENOMIC DNA]</scope>
    <source>
        <strain evidence="4 5">TK</strain>
    </source>
</reference>
<feature type="region of interest" description="Disordered" evidence="2">
    <location>
        <begin position="663"/>
        <end position="767"/>
    </location>
</feature>
<comment type="caution">
    <text evidence="4">The sequence shown here is derived from an EMBL/GenBank/DDBJ whole genome shotgun (WGS) entry which is preliminary data.</text>
</comment>
<dbReference type="InterPro" id="IPR007527">
    <property type="entry name" value="Znf_SWIM"/>
</dbReference>
<keyword evidence="5" id="KW-1185">Reference proteome</keyword>
<dbReference type="FunCoup" id="A0A152A1P2">
    <property type="interactions" value="738"/>
</dbReference>
<keyword evidence="1" id="KW-0862">Zinc</keyword>
<feature type="compositionally biased region" description="Polar residues" evidence="2">
    <location>
        <begin position="751"/>
        <end position="767"/>
    </location>
</feature>
<dbReference type="AlphaFoldDB" id="A0A152A1P2"/>
<gene>
    <name evidence="4" type="ORF">DLAC_03298</name>
</gene>
<dbReference type="InParanoid" id="A0A152A1P2"/>
<dbReference type="PROSITE" id="PS50966">
    <property type="entry name" value="ZF_SWIM"/>
    <property type="match status" value="1"/>
</dbReference>